<keyword evidence="5" id="KW-1185">Reference proteome</keyword>
<feature type="domain" description="GCVT N-terminal" evidence="1">
    <location>
        <begin position="387"/>
        <end position="649"/>
    </location>
</feature>
<accession>A0A0M0EKR2</accession>
<dbReference type="EC" id="2.1.2.10" evidence="4"/>
<dbReference type="InterPro" id="IPR029043">
    <property type="entry name" value="GcvT/YgfZ_C"/>
</dbReference>
<dbReference type="Pfam" id="PF09347">
    <property type="entry name" value="DUF1989"/>
    <property type="match status" value="1"/>
</dbReference>
<dbReference type="OrthoDB" id="9772660at2"/>
<evidence type="ECO:0000259" key="2">
    <source>
        <dbReference type="Pfam" id="PF08669"/>
    </source>
</evidence>
<dbReference type="InterPro" id="IPR018959">
    <property type="entry name" value="DUF1989"/>
</dbReference>
<evidence type="ECO:0000259" key="1">
    <source>
        <dbReference type="Pfam" id="PF01571"/>
    </source>
</evidence>
<evidence type="ECO:0000259" key="3">
    <source>
        <dbReference type="Pfam" id="PF09347"/>
    </source>
</evidence>
<dbReference type="InterPro" id="IPR013977">
    <property type="entry name" value="GcvT_C"/>
</dbReference>
<dbReference type="GO" id="GO:0032259">
    <property type="term" value="P:methylation"/>
    <property type="evidence" value="ECO:0007669"/>
    <property type="project" value="UniProtKB-KW"/>
</dbReference>
<comment type="caution">
    <text evidence="4">The sequence shown here is derived from an EMBL/GenBank/DDBJ whole genome shotgun (WGS) entry which is preliminary data.</text>
</comment>
<keyword evidence="4" id="KW-0808">Transferase</keyword>
<dbReference type="SUPFAM" id="SSF103025">
    <property type="entry name" value="Folate-binding domain"/>
    <property type="match status" value="1"/>
</dbReference>
<dbReference type="Proteomes" id="UP000037566">
    <property type="component" value="Unassembled WGS sequence"/>
</dbReference>
<dbReference type="PANTHER" id="PTHR43757:SF2">
    <property type="entry name" value="AMINOMETHYLTRANSFERASE, MITOCHONDRIAL"/>
    <property type="match status" value="1"/>
</dbReference>
<dbReference type="InterPro" id="IPR027266">
    <property type="entry name" value="TrmE/GcvT-like"/>
</dbReference>
<dbReference type="GO" id="GO:0004047">
    <property type="term" value="F:aminomethyltransferase activity"/>
    <property type="evidence" value="ECO:0007669"/>
    <property type="project" value="UniProtKB-EC"/>
</dbReference>
<dbReference type="PATRIC" id="fig|33995.3.peg.581"/>
<gene>
    <name evidence="4" type="primary">gcvT1</name>
    <name evidence="4" type="ORF">KOEU_05250</name>
</gene>
<dbReference type="AlphaFoldDB" id="A0A0M0EKR2"/>
<dbReference type="PANTHER" id="PTHR43757">
    <property type="entry name" value="AMINOMETHYLTRANSFERASE"/>
    <property type="match status" value="1"/>
</dbReference>
<dbReference type="Gene3D" id="3.30.1360.120">
    <property type="entry name" value="Probable tRNA modification gtpase trme, domain 1"/>
    <property type="match status" value="1"/>
</dbReference>
<dbReference type="EMBL" id="LHUQ01000002">
    <property type="protein sequence ID" value="KON65838.1"/>
    <property type="molecule type" value="Genomic_DNA"/>
</dbReference>
<feature type="domain" description="DUF1989" evidence="3">
    <location>
        <begin position="165"/>
        <end position="333"/>
    </location>
</feature>
<dbReference type="InterPro" id="IPR006222">
    <property type="entry name" value="GCVT_N"/>
</dbReference>
<dbReference type="STRING" id="33995.KOEU_05250"/>
<dbReference type="SUPFAM" id="SSF101790">
    <property type="entry name" value="Aminomethyltransferase beta-barrel domain"/>
    <property type="match status" value="1"/>
</dbReference>
<dbReference type="InterPro" id="IPR028896">
    <property type="entry name" value="GcvT/YgfZ/DmdA"/>
</dbReference>
<proteinExistence type="predicted"/>
<dbReference type="GO" id="GO:0008168">
    <property type="term" value="F:methyltransferase activity"/>
    <property type="evidence" value="ECO:0007669"/>
    <property type="project" value="UniProtKB-KW"/>
</dbReference>
<protein>
    <submittedName>
        <fullName evidence="4">Aminomethyltransferase</fullName>
        <ecNumber evidence="4">2.1.2.10</ecNumber>
    </submittedName>
</protein>
<name>A0A0M0EKR2_KOMEU</name>
<dbReference type="Pfam" id="PF08669">
    <property type="entry name" value="GCV_T_C"/>
    <property type="match status" value="1"/>
</dbReference>
<evidence type="ECO:0000313" key="5">
    <source>
        <dbReference type="Proteomes" id="UP000037566"/>
    </source>
</evidence>
<sequence length="760" mass="83400">MNVVRSETPQSAVRRLRLPGNGFTYFTLNAGDRVSLIDPEGLQPVDLFILGDGAVLDPPDPAVGRSLMDVLTSSDQGAALLEQLQAAGLSTRQWQSFHFSGAQKTGTVVSVTAHRPVTCVAHAPAGTVAEEWLPATALSIEIHSDTDTPVDDLPLPLAPEIASMRIPAATARSYFVKAGDYIQIIDVSGKQCSDFLAFDANALKQGVERGLDMTATRTLMGLSSSTPGLHSKYFDETMQPLVEVVQDTVGRHDTFLQACTAKYYDDAGYFGHANCTDNFNTALEPHGVAPRYGWPAVNLFFNTSVMPDGAITVDEPWSRPGDYVLFRALTDLICASSSCADDIDEANGWQPTDIHIRIYDRSCSFPKGIAHRMTPDAAPILTRQTGFHDRTAALTRNFVEYRGFWLPNCFSNEGAIAEYWACRERAAIMDLSALRKFEIIGPDAEELMQMAVTRDVRKLSVGQVVYTAMCYEHGGMIDDGTIFRLGERNFRWVCGDDYCGVWLRELATRHGLKVWVKSSTDALHNIAVQGPKSRDILRKVIFTPEHNTSLDELKWFHFTTGRIGDARGVPVTVSRTGYTGELGYEVWCHPAQATDVWDAIWGAGEAHGMRPLGLEALDLLRVEAGLVFAGYDFCDQTDPFEAGIGFTTPARKTDDYIGREALANRRAHPLRRLVGLDIAGHEAVHHGDGVYIGRAQVGVVTSSVRSPLLGRTIALARLDVTQAEIGTAVQIGKLDGQQKRINATVVRFPHFDPDKTRVRA</sequence>
<feature type="domain" description="Aminomethyltransferase C-terminal" evidence="2">
    <location>
        <begin position="671"/>
        <end position="752"/>
    </location>
</feature>
<dbReference type="RefSeq" id="WP_053322847.1">
    <property type="nucleotide sequence ID" value="NZ_LHUQ01000002.1"/>
</dbReference>
<organism evidence="4 5">
    <name type="scientific">Komagataeibacter europaeus</name>
    <name type="common">Gluconacetobacter europaeus</name>
    <dbReference type="NCBI Taxonomy" id="33995"/>
    <lineage>
        <taxon>Bacteria</taxon>
        <taxon>Pseudomonadati</taxon>
        <taxon>Pseudomonadota</taxon>
        <taxon>Alphaproteobacteria</taxon>
        <taxon>Acetobacterales</taxon>
        <taxon>Acetobacteraceae</taxon>
        <taxon>Komagataeibacter</taxon>
    </lineage>
</organism>
<dbReference type="Pfam" id="PF01571">
    <property type="entry name" value="GCV_T"/>
    <property type="match status" value="1"/>
</dbReference>
<reference evidence="4" key="1">
    <citation type="submission" date="2015-08" db="EMBL/GenBank/DDBJ databases">
        <title>Draft genome sequence of Komagataeibacter europaeus CECT 8546 a cellulose producer strain from vinegar produced by the traditional method.</title>
        <authorList>
            <person name="Poehlein A."/>
            <person name="Valera M.J."/>
            <person name="Haack F.S."/>
            <person name="Mas A."/>
            <person name="Daniel R."/>
            <person name="Streit W.R."/>
            <person name="Mateo E."/>
        </authorList>
    </citation>
    <scope>NUCLEOTIDE SEQUENCE [LARGE SCALE GENOMIC DNA]</scope>
    <source>
        <strain evidence="4">CECT 8546</strain>
    </source>
</reference>
<evidence type="ECO:0000313" key="4">
    <source>
        <dbReference type="EMBL" id="KON65838.1"/>
    </source>
</evidence>